<gene>
    <name evidence="2" type="ORF">G352_26252</name>
</gene>
<comment type="caution">
    <text evidence="2">The sequence shown here is derived from an EMBL/GenBank/DDBJ whole genome shotgun (WGS) entry which is preliminary data.</text>
</comment>
<evidence type="ECO:0000313" key="2">
    <source>
        <dbReference type="EMBL" id="EME51299.1"/>
    </source>
</evidence>
<keyword evidence="1" id="KW-1133">Transmembrane helix</keyword>
<reference evidence="2 3" key="1">
    <citation type="journal article" date="2013" name="Genome Announc.">
        <title>Draft Genome Sequence of Rhodococcus ruber Strain BKS 20-38.</title>
        <authorList>
            <person name="Bala M."/>
            <person name="Kumar S."/>
            <person name="Raghava G.P."/>
            <person name="Mayilraj S."/>
        </authorList>
    </citation>
    <scope>NUCLEOTIDE SEQUENCE [LARGE SCALE GENOMIC DNA]</scope>
    <source>
        <strain evidence="2 3">BKS 20-38</strain>
    </source>
</reference>
<evidence type="ECO:0000313" key="3">
    <source>
        <dbReference type="Proteomes" id="UP000011731"/>
    </source>
</evidence>
<organism evidence="2 3">
    <name type="scientific">Rhodococcus ruber BKS 20-38</name>
    <dbReference type="NCBI Taxonomy" id="1278076"/>
    <lineage>
        <taxon>Bacteria</taxon>
        <taxon>Bacillati</taxon>
        <taxon>Actinomycetota</taxon>
        <taxon>Actinomycetes</taxon>
        <taxon>Mycobacteriales</taxon>
        <taxon>Nocardiaceae</taxon>
        <taxon>Rhodococcus</taxon>
    </lineage>
</organism>
<sequence>MNERGQQRPTQPVIPVGTGPVVVVIGGVLWTVYAGGAVAGLVTGAGPVFPEGLYGTLSVLRALVLTPGDPTVGWPEDSRPGSAVAVWVCLIAAMLAYIAVVLVIDGKVSAR</sequence>
<dbReference type="AlphaFoldDB" id="M2YSK2"/>
<protein>
    <submittedName>
        <fullName evidence="2">Uncharacterized protein</fullName>
    </submittedName>
</protein>
<dbReference type="RefSeq" id="WP_003939308.1">
    <property type="nucleotide sequence ID" value="NZ_AOEX01000103.1"/>
</dbReference>
<proteinExistence type="predicted"/>
<keyword evidence="3" id="KW-1185">Reference proteome</keyword>
<keyword evidence="1" id="KW-0812">Transmembrane</keyword>
<feature type="transmembrane region" description="Helical" evidence="1">
    <location>
        <begin position="12"/>
        <end position="33"/>
    </location>
</feature>
<dbReference type="PATRIC" id="fig|1278076.4.peg.5389"/>
<keyword evidence="1" id="KW-0472">Membrane</keyword>
<feature type="transmembrane region" description="Helical" evidence="1">
    <location>
        <begin position="84"/>
        <end position="104"/>
    </location>
</feature>
<dbReference type="Proteomes" id="UP000011731">
    <property type="component" value="Unassembled WGS sequence"/>
</dbReference>
<name>M2YSK2_9NOCA</name>
<accession>M2YSK2</accession>
<evidence type="ECO:0000256" key="1">
    <source>
        <dbReference type="SAM" id="Phobius"/>
    </source>
</evidence>
<dbReference type="EMBL" id="AOEX01000103">
    <property type="protein sequence ID" value="EME51299.1"/>
    <property type="molecule type" value="Genomic_DNA"/>
</dbReference>